<accession>A0A2K9MBT0</accession>
<proteinExistence type="predicted"/>
<evidence type="ECO:0000313" key="2">
    <source>
        <dbReference type="EMBL" id="AUM73080.1"/>
    </source>
</evidence>
<feature type="domain" description="TniQ" evidence="1">
    <location>
        <begin position="9"/>
        <end position="105"/>
    </location>
</feature>
<organism evidence="2 3">
    <name type="scientific">Paracoccus jeotgali</name>
    <dbReference type="NCBI Taxonomy" id="2065379"/>
    <lineage>
        <taxon>Bacteria</taxon>
        <taxon>Pseudomonadati</taxon>
        <taxon>Pseudomonadota</taxon>
        <taxon>Alphaproteobacteria</taxon>
        <taxon>Rhodobacterales</taxon>
        <taxon>Paracoccaceae</taxon>
        <taxon>Paracoccus</taxon>
    </lineage>
</organism>
<keyword evidence="3" id="KW-1185">Reference proteome</keyword>
<protein>
    <recommendedName>
        <fullName evidence="1">TniQ domain-containing protein</fullName>
    </recommendedName>
</protein>
<evidence type="ECO:0000313" key="3">
    <source>
        <dbReference type="Proteomes" id="UP000234882"/>
    </source>
</evidence>
<dbReference type="RefSeq" id="WP_101498464.1">
    <property type="nucleotide sequence ID" value="NZ_CP025583.1"/>
</dbReference>
<dbReference type="Pfam" id="PF06527">
    <property type="entry name" value="TniQ"/>
    <property type="match status" value="1"/>
</dbReference>
<gene>
    <name evidence="2" type="ORF">CYR75_01105</name>
</gene>
<dbReference type="OrthoDB" id="7595282at2"/>
<evidence type="ECO:0000259" key="1">
    <source>
        <dbReference type="Pfam" id="PF06527"/>
    </source>
</evidence>
<dbReference type="EMBL" id="CP025583">
    <property type="protein sequence ID" value="AUM73080.1"/>
    <property type="molecule type" value="Genomic_DNA"/>
</dbReference>
<name>A0A2K9MBT0_9RHOB</name>
<reference evidence="3" key="1">
    <citation type="submission" date="2017-12" db="EMBL/GenBank/DDBJ databases">
        <title>Genomic analysis of Paracoccus sp. CBA4604.</title>
        <authorList>
            <person name="Roh S.W."/>
            <person name="Kim J.Y."/>
            <person name="Kim J.S."/>
        </authorList>
    </citation>
    <scope>NUCLEOTIDE SEQUENCE [LARGE SCALE GENOMIC DNA]</scope>
    <source>
        <strain evidence="3">CBA4604</strain>
    </source>
</reference>
<sequence>MFSSLRKLPLTVDLVPGESATSLGSRLARRNGVQRLITFCSDVGIDYFALANGDAQEVTRLGALAGVDPAALQLGTSQLIKPGWFRLGQERIKFTAFSRTALRSCGHVRQGGVISQMA</sequence>
<dbReference type="InterPro" id="IPR009492">
    <property type="entry name" value="TniQ"/>
</dbReference>
<dbReference type="AlphaFoldDB" id="A0A2K9MBT0"/>
<dbReference type="KEGG" id="paru:CYR75_01105"/>
<dbReference type="Proteomes" id="UP000234882">
    <property type="component" value="Chromosome"/>
</dbReference>